<organism evidence="2 3">
    <name type="scientific">Homarus americanus</name>
    <name type="common">American lobster</name>
    <dbReference type="NCBI Taxonomy" id="6706"/>
    <lineage>
        <taxon>Eukaryota</taxon>
        <taxon>Metazoa</taxon>
        <taxon>Ecdysozoa</taxon>
        <taxon>Arthropoda</taxon>
        <taxon>Crustacea</taxon>
        <taxon>Multicrustacea</taxon>
        <taxon>Malacostraca</taxon>
        <taxon>Eumalacostraca</taxon>
        <taxon>Eucarida</taxon>
        <taxon>Decapoda</taxon>
        <taxon>Pleocyemata</taxon>
        <taxon>Astacidea</taxon>
        <taxon>Nephropoidea</taxon>
        <taxon>Nephropidae</taxon>
        <taxon>Homarus</taxon>
    </lineage>
</organism>
<dbReference type="InterPro" id="IPR027417">
    <property type="entry name" value="P-loop_NTPase"/>
</dbReference>
<dbReference type="Gene3D" id="3.40.50.300">
    <property type="entry name" value="P-loop containing nucleotide triphosphate hydrolases"/>
    <property type="match status" value="1"/>
</dbReference>
<sequence>STLNTSSSPQVNTNTHLLPQVNTNTHLLPQVNTNTLLLPQTGVCRLRQFSITSRGGVVNRGDSLRPRRSASNTSVTSTVSSTGSGPSTPGCSKVATPTSSPQYRVVMLGALGVGKSTLITQFMTSEYMCAYDDSPGNDENGAERGVSVLLEGEEAELVFIRLQDITQAIA</sequence>
<evidence type="ECO:0000256" key="1">
    <source>
        <dbReference type="SAM" id="MobiDB-lite"/>
    </source>
</evidence>
<accession>A0A8J5TNR8</accession>
<dbReference type="GO" id="GO:0005886">
    <property type="term" value="C:plasma membrane"/>
    <property type="evidence" value="ECO:0007669"/>
    <property type="project" value="TreeGrafter"/>
</dbReference>
<gene>
    <name evidence="2" type="primary">Rrad-L2</name>
    <name evidence="2" type="ORF">Hamer_G023846</name>
</gene>
<reference evidence="2" key="1">
    <citation type="journal article" date="2021" name="Sci. Adv.">
        <title>The American lobster genome reveals insights on longevity, neural, and immune adaptations.</title>
        <authorList>
            <person name="Polinski J.M."/>
            <person name="Zimin A.V."/>
            <person name="Clark K.F."/>
            <person name="Kohn A.B."/>
            <person name="Sadowski N."/>
            <person name="Timp W."/>
            <person name="Ptitsyn A."/>
            <person name="Khanna P."/>
            <person name="Romanova D.Y."/>
            <person name="Williams P."/>
            <person name="Greenwood S.J."/>
            <person name="Moroz L.L."/>
            <person name="Walt D.R."/>
            <person name="Bodnar A.G."/>
        </authorList>
    </citation>
    <scope>NUCLEOTIDE SEQUENCE</scope>
    <source>
        <strain evidence="2">GMGI-L3</strain>
    </source>
</reference>
<keyword evidence="3" id="KW-1185">Reference proteome</keyword>
<evidence type="ECO:0000313" key="2">
    <source>
        <dbReference type="EMBL" id="KAG7176102.1"/>
    </source>
</evidence>
<proteinExistence type="predicted"/>
<dbReference type="AlphaFoldDB" id="A0A8J5TNR8"/>
<name>A0A8J5TNR8_HOMAM</name>
<dbReference type="GO" id="GO:0005246">
    <property type="term" value="F:calcium channel regulator activity"/>
    <property type="evidence" value="ECO:0007669"/>
    <property type="project" value="TreeGrafter"/>
</dbReference>
<feature type="non-terminal residue" evidence="2">
    <location>
        <position position="1"/>
    </location>
</feature>
<feature type="region of interest" description="Disordered" evidence="1">
    <location>
        <begin position="56"/>
        <end position="96"/>
    </location>
</feature>
<comment type="caution">
    <text evidence="2">The sequence shown here is derived from an EMBL/GenBank/DDBJ whole genome shotgun (WGS) entry which is preliminary data.</text>
</comment>
<dbReference type="PANTHER" id="PTHR45775">
    <property type="entry name" value="RAD, GEM/KIR FAMILY MEMBER 2, ISOFORM C"/>
    <property type="match status" value="1"/>
</dbReference>
<dbReference type="Proteomes" id="UP000747542">
    <property type="component" value="Unassembled WGS sequence"/>
</dbReference>
<evidence type="ECO:0000313" key="3">
    <source>
        <dbReference type="Proteomes" id="UP000747542"/>
    </source>
</evidence>
<dbReference type="InterPro" id="IPR051641">
    <property type="entry name" value="RGK_GTP-binding_reg"/>
</dbReference>
<dbReference type="EMBL" id="JAHLQT010004205">
    <property type="protein sequence ID" value="KAG7176102.1"/>
    <property type="molecule type" value="Genomic_DNA"/>
</dbReference>
<dbReference type="GO" id="GO:0005525">
    <property type="term" value="F:GTP binding"/>
    <property type="evidence" value="ECO:0007669"/>
    <property type="project" value="TreeGrafter"/>
</dbReference>
<dbReference type="PANTHER" id="PTHR45775:SF6">
    <property type="entry name" value="RAD, GEM_KIR FAMILY MEMBER 2, ISOFORM C"/>
    <property type="match status" value="1"/>
</dbReference>
<dbReference type="SUPFAM" id="SSF52540">
    <property type="entry name" value="P-loop containing nucleoside triphosphate hydrolases"/>
    <property type="match status" value="1"/>
</dbReference>
<protein>
    <submittedName>
        <fullName evidence="2">Putative GTP-binding protein RAD-like 2</fullName>
    </submittedName>
</protein>
<feature type="compositionally biased region" description="Low complexity" evidence="1">
    <location>
        <begin position="73"/>
        <end position="90"/>
    </location>
</feature>
<feature type="non-terminal residue" evidence="2">
    <location>
        <position position="170"/>
    </location>
</feature>